<dbReference type="STRING" id="121290.APY04_1877"/>
<evidence type="ECO:0000256" key="1">
    <source>
        <dbReference type="ARBA" id="ARBA00022763"/>
    </source>
</evidence>
<dbReference type="InterPro" id="IPR043502">
    <property type="entry name" value="DNA/RNA_pol_sf"/>
</dbReference>
<dbReference type="PANTHER" id="PTHR35369">
    <property type="entry name" value="BLR3025 PROTEIN-RELATED"/>
    <property type="match status" value="1"/>
</dbReference>
<dbReference type="InterPro" id="IPR050356">
    <property type="entry name" value="SulA_CellDiv_inhibitor"/>
</dbReference>
<dbReference type="PATRIC" id="fig|121290.4.peg.1265"/>
<dbReference type="PANTHER" id="PTHR35369:SF2">
    <property type="entry name" value="BLR3025 PROTEIN"/>
    <property type="match status" value="1"/>
</dbReference>
<dbReference type="Proteomes" id="UP000059074">
    <property type="component" value="Unassembled WGS sequence"/>
</dbReference>
<keyword evidence="1" id="KW-0227">DNA damage</keyword>
<dbReference type="EMBL" id="LMTR01000063">
    <property type="protein sequence ID" value="KWT67518.1"/>
    <property type="molecule type" value="Genomic_DNA"/>
</dbReference>
<evidence type="ECO:0000259" key="2">
    <source>
        <dbReference type="Pfam" id="PF00817"/>
    </source>
</evidence>
<sequence>MAVDAHAQSCGLLPGSTLADARARIPQLHALSNNPEAHAAYLKHLADLANAVTPSVALDAPDGLALDITGCAHLFAGEAGLAERLQKVLQAAGASCVRMAVAPTPDMARALARFARVSPYFVNDSALVRTLPIAALECASEDAVALKRAGLKTIADVANRPSVLFTARFTSAFTGKLARVLGEEDRRISPMKSVPLVRTEHRCAEPVISQDVIEAILTLLVAKAGDALHARGEGGRTFEALFLRSDGAVRRVCIETSLPTRDADVVMRLFHDRLNALVDPLDPGFGFDVIRLAVLCAERCIESQTTLDARAEQDDQTMQLIDRLSTVFGSENITRLRPGDTHIPERAQVIVPAMAGSLPQSRCKDWIASGSDSSRPILLYRQPHAIEVETDTKEEPVVLRWRRVAHRLGAINGPERIADEWWCTPSGYGTRDYFRVESENGQRFWIFRSDATAAVPSQRKWFLHGLFP</sequence>
<reference evidence="3 4" key="1">
    <citation type="submission" date="2015-10" db="EMBL/GenBank/DDBJ databases">
        <title>Transcriptomic analysis of a linuron degrading triple-species bacterial consortium.</title>
        <authorList>
            <person name="Albers P."/>
        </authorList>
    </citation>
    <scope>NUCLEOTIDE SEQUENCE [LARGE SCALE GENOMIC DNA]</scope>
    <source>
        <strain evidence="3 4">WDL6</strain>
    </source>
</reference>
<comment type="caution">
    <text evidence="3">The sequence shown here is derived from an EMBL/GenBank/DDBJ whole genome shotgun (WGS) entry which is preliminary data.</text>
</comment>
<feature type="domain" description="UmuC" evidence="2">
    <location>
        <begin position="4"/>
        <end position="111"/>
    </location>
</feature>
<dbReference type="CDD" id="cd03468">
    <property type="entry name" value="PolY_like"/>
    <property type="match status" value="1"/>
</dbReference>
<dbReference type="AlphaFoldDB" id="A0A109BET6"/>
<proteinExistence type="predicted"/>
<organism evidence="3 4">
    <name type="scientific">Hyphomicrobium sulfonivorans</name>
    <dbReference type="NCBI Taxonomy" id="121290"/>
    <lineage>
        <taxon>Bacteria</taxon>
        <taxon>Pseudomonadati</taxon>
        <taxon>Pseudomonadota</taxon>
        <taxon>Alphaproteobacteria</taxon>
        <taxon>Hyphomicrobiales</taxon>
        <taxon>Hyphomicrobiaceae</taxon>
        <taxon>Hyphomicrobium</taxon>
    </lineage>
</organism>
<gene>
    <name evidence="3" type="ORF">APY04_1877</name>
</gene>
<dbReference type="GO" id="GO:0006281">
    <property type="term" value="P:DNA repair"/>
    <property type="evidence" value="ECO:0007669"/>
    <property type="project" value="InterPro"/>
</dbReference>
<evidence type="ECO:0000313" key="4">
    <source>
        <dbReference type="Proteomes" id="UP000059074"/>
    </source>
</evidence>
<evidence type="ECO:0000313" key="3">
    <source>
        <dbReference type="EMBL" id="KWT67518.1"/>
    </source>
</evidence>
<dbReference type="SUPFAM" id="SSF56672">
    <property type="entry name" value="DNA/RNA polymerases"/>
    <property type="match status" value="1"/>
</dbReference>
<dbReference type="Pfam" id="PF00817">
    <property type="entry name" value="IMS"/>
    <property type="match status" value="1"/>
</dbReference>
<protein>
    <submittedName>
        <fullName evidence="3">DNA polymerase-like protein</fullName>
    </submittedName>
</protein>
<accession>A0A109BET6</accession>
<name>A0A109BET6_HYPSL</name>
<keyword evidence="4" id="KW-1185">Reference proteome</keyword>
<dbReference type="InterPro" id="IPR001126">
    <property type="entry name" value="UmuC"/>
</dbReference>